<reference evidence="5 6" key="1">
    <citation type="submission" date="2018-09" db="EMBL/GenBank/DDBJ databases">
        <title>Genomic Encyclopedia of Archaeal and Bacterial Type Strains, Phase II (KMG-II): from individual species to whole genera.</title>
        <authorList>
            <person name="Goeker M."/>
        </authorList>
    </citation>
    <scope>NUCLEOTIDE SEQUENCE [LARGE SCALE GENOMIC DNA]</scope>
    <source>
        <strain evidence="5 6">DSM 11458</strain>
    </source>
</reference>
<dbReference type="OrthoDB" id="9797914at2"/>
<dbReference type="PANTHER" id="PTHR43707:SF1">
    <property type="entry name" value="HISTIDINE--TRNA LIGASE, MITOCHONDRIAL-RELATED"/>
    <property type="match status" value="1"/>
</dbReference>
<dbReference type="InterPro" id="IPR006195">
    <property type="entry name" value="aa-tRNA-synth_II"/>
</dbReference>
<evidence type="ECO:0000256" key="3">
    <source>
        <dbReference type="PIRSR" id="PIRSR001549-1"/>
    </source>
</evidence>
<comment type="caution">
    <text evidence="5">The sequence shown here is derived from an EMBL/GenBank/DDBJ whole genome shotgun (WGS) entry which is preliminary data.</text>
</comment>
<sequence>MTVTRAQTNALAATLRAGFEAHGALPVEPPILQPAETLLDLYGEDIRARAYVTSDALRGEQMLRPDFTVPVVQMHMAHGADPARYTYAGEVFRRQEHDESRPNEFVQVGYEVFERTDPAASDAEVFALISQALSGLPVTAVTGDIGILMAVVRGLNTTDLRKNALMRHIWRPRRFRALLAQFSGDMPSAPAREAVLAGTVEASAPLVGARRQHEIDARIAALRSDAQAPPLPLRDVELIEMLLGLSAPMPAALERLHDLSVDLPSIVPAVARVAARQQALAAHGIDVEKLLFDASYGRSSMEYYDGFVFGFRAVDRLDLPLLASGGRYDALTRRLGARLGDNREIPAVGGVMRPGVMLELGAVI</sequence>
<dbReference type="STRING" id="1443111.Z949_467"/>
<feature type="binding site" evidence="3">
    <location>
        <position position="93"/>
    </location>
    <ligand>
        <name>L-histidine</name>
        <dbReference type="ChEBI" id="CHEBI:57595"/>
    </ligand>
</feature>
<protein>
    <recommendedName>
        <fullName evidence="2">Histidine--tRNA ligase</fullName>
    </recommendedName>
</protein>
<dbReference type="PROSITE" id="PS50862">
    <property type="entry name" value="AA_TRNA_LIGASE_II"/>
    <property type="match status" value="1"/>
</dbReference>
<dbReference type="Pfam" id="PF13393">
    <property type="entry name" value="tRNA-synt_His"/>
    <property type="match status" value="1"/>
</dbReference>
<dbReference type="EMBL" id="RAQK01000001">
    <property type="protein sequence ID" value="RKE97762.1"/>
    <property type="molecule type" value="Genomic_DNA"/>
</dbReference>
<dbReference type="SUPFAM" id="SSF55681">
    <property type="entry name" value="Class II aaRS and biotin synthetases"/>
    <property type="match status" value="1"/>
</dbReference>
<dbReference type="GO" id="GO:0004821">
    <property type="term" value="F:histidine-tRNA ligase activity"/>
    <property type="evidence" value="ECO:0007669"/>
    <property type="project" value="TreeGrafter"/>
</dbReference>
<dbReference type="InterPro" id="IPR041715">
    <property type="entry name" value="HisRS-like_core"/>
</dbReference>
<feature type="binding site" evidence="3">
    <location>
        <position position="298"/>
    </location>
    <ligand>
        <name>L-histidine</name>
        <dbReference type="ChEBI" id="CHEBI:57595"/>
    </ligand>
</feature>
<dbReference type="NCBIfam" id="NF008952">
    <property type="entry name" value="PRK12295.1-5"/>
    <property type="match status" value="1"/>
</dbReference>
<accession>A0A420DU41</accession>
<dbReference type="PIRSF" id="PIRSF001549">
    <property type="entry name" value="His-tRNA_synth"/>
    <property type="match status" value="1"/>
</dbReference>
<feature type="binding site" evidence="3">
    <location>
        <position position="111"/>
    </location>
    <ligand>
        <name>L-histidine</name>
        <dbReference type="ChEBI" id="CHEBI:57595"/>
    </ligand>
</feature>
<feature type="binding site" evidence="3">
    <location>
        <begin position="303"/>
        <end position="304"/>
    </location>
    <ligand>
        <name>L-histidine</name>
        <dbReference type="ChEBI" id="CHEBI:57595"/>
    </ligand>
</feature>
<feature type="domain" description="Aminoacyl-transfer RNA synthetases class-II family profile" evidence="4">
    <location>
        <begin position="9"/>
        <end position="354"/>
    </location>
</feature>
<dbReference type="GO" id="GO:0006427">
    <property type="term" value="P:histidyl-tRNA aminoacylation"/>
    <property type="evidence" value="ECO:0007669"/>
    <property type="project" value="TreeGrafter"/>
</dbReference>
<comment type="subunit">
    <text evidence="1">Homodimer.</text>
</comment>
<dbReference type="PANTHER" id="PTHR43707">
    <property type="entry name" value="HISTIDYL-TRNA SYNTHETASE"/>
    <property type="match status" value="1"/>
</dbReference>
<feature type="binding site" evidence="3">
    <location>
        <position position="107"/>
    </location>
    <ligand>
        <name>L-histidine</name>
        <dbReference type="ChEBI" id="CHEBI:57595"/>
    </ligand>
</feature>
<feature type="binding site" evidence="3">
    <location>
        <begin position="66"/>
        <end position="68"/>
    </location>
    <ligand>
        <name>L-histidine</name>
        <dbReference type="ChEBI" id="CHEBI:57595"/>
    </ligand>
</feature>
<evidence type="ECO:0000313" key="6">
    <source>
        <dbReference type="Proteomes" id="UP000284407"/>
    </source>
</evidence>
<keyword evidence="6" id="KW-1185">Reference proteome</keyword>
<dbReference type="Gene3D" id="3.30.930.10">
    <property type="entry name" value="Bira Bifunctional Protein, Domain 2"/>
    <property type="match status" value="1"/>
</dbReference>
<dbReference type="GO" id="GO:0016757">
    <property type="term" value="F:glycosyltransferase activity"/>
    <property type="evidence" value="ECO:0007669"/>
    <property type="project" value="UniProtKB-KW"/>
</dbReference>
<evidence type="ECO:0000256" key="1">
    <source>
        <dbReference type="ARBA" id="ARBA00011738"/>
    </source>
</evidence>
<keyword evidence="5" id="KW-0808">Transferase</keyword>
<dbReference type="AlphaFoldDB" id="A0A420DU41"/>
<dbReference type="GO" id="GO:0005737">
    <property type="term" value="C:cytoplasm"/>
    <property type="evidence" value="ECO:0007669"/>
    <property type="project" value="InterPro"/>
</dbReference>
<gene>
    <name evidence="5" type="ORF">C8N30_2389</name>
</gene>
<evidence type="ECO:0000313" key="5">
    <source>
        <dbReference type="EMBL" id="RKE97762.1"/>
    </source>
</evidence>
<dbReference type="RefSeq" id="WP_025061152.1">
    <property type="nucleotide sequence ID" value="NZ_RAQK01000001.1"/>
</dbReference>
<dbReference type="Proteomes" id="UP000284407">
    <property type="component" value="Unassembled WGS sequence"/>
</dbReference>
<dbReference type="InterPro" id="IPR045864">
    <property type="entry name" value="aa-tRNA-synth_II/BPL/LPL"/>
</dbReference>
<dbReference type="InterPro" id="IPR004516">
    <property type="entry name" value="HisRS/HisZ"/>
</dbReference>
<keyword evidence="5" id="KW-0328">Glycosyltransferase</keyword>
<evidence type="ECO:0000256" key="2">
    <source>
        <dbReference type="ARBA" id="ARBA00017399"/>
    </source>
</evidence>
<proteinExistence type="predicted"/>
<evidence type="ECO:0000259" key="4">
    <source>
        <dbReference type="PROSITE" id="PS50862"/>
    </source>
</evidence>
<organism evidence="5 6">
    <name type="scientific">Sulfitobacter guttiformis</name>
    <dbReference type="NCBI Taxonomy" id="74349"/>
    <lineage>
        <taxon>Bacteria</taxon>
        <taxon>Pseudomonadati</taxon>
        <taxon>Pseudomonadota</taxon>
        <taxon>Alphaproteobacteria</taxon>
        <taxon>Rhodobacterales</taxon>
        <taxon>Roseobacteraceae</taxon>
        <taxon>Sulfitobacter</taxon>
    </lineage>
</organism>
<name>A0A420DU41_9RHOB</name>